<dbReference type="SMART" id="SM00165">
    <property type="entry name" value="UBA"/>
    <property type="match status" value="1"/>
</dbReference>
<dbReference type="SUPFAM" id="SSF48371">
    <property type="entry name" value="ARM repeat"/>
    <property type="match status" value="1"/>
</dbReference>
<feature type="compositionally biased region" description="Basic and acidic residues" evidence="15">
    <location>
        <begin position="2226"/>
        <end position="2240"/>
    </location>
</feature>
<proteinExistence type="inferred from homology"/>
<feature type="compositionally biased region" description="Low complexity" evidence="15">
    <location>
        <begin position="3015"/>
        <end position="3026"/>
    </location>
</feature>
<evidence type="ECO:0000259" key="18">
    <source>
        <dbReference type="PROSITE" id="PS50918"/>
    </source>
</evidence>
<evidence type="ECO:0000256" key="5">
    <source>
        <dbReference type="ARBA" id="ARBA00022448"/>
    </source>
</evidence>
<feature type="compositionally biased region" description="Polar residues" evidence="15">
    <location>
        <begin position="3430"/>
        <end position="3454"/>
    </location>
</feature>
<feature type="compositionally biased region" description="Polar residues" evidence="15">
    <location>
        <begin position="2148"/>
        <end position="2161"/>
    </location>
</feature>
<dbReference type="SUPFAM" id="SSF46934">
    <property type="entry name" value="UBA-like"/>
    <property type="match status" value="1"/>
</dbReference>
<feature type="compositionally biased region" description="Polar residues" evidence="15">
    <location>
        <begin position="2474"/>
        <end position="2485"/>
    </location>
</feature>
<dbReference type="OMA" id="ADEMKYG"/>
<feature type="compositionally biased region" description="Acidic residues" evidence="15">
    <location>
        <begin position="3905"/>
        <end position="3916"/>
    </location>
</feature>
<dbReference type="PANTHER" id="PTHR11254:SF67">
    <property type="entry name" value="E3 UBIQUITIN-PROTEIN LIGASE HUWE1"/>
    <property type="match status" value="1"/>
</dbReference>
<comment type="catalytic activity">
    <reaction evidence="1">
        <text>S-ubiquitinyl-[E2 ubiquitin-conjugating enzyme]-L-cysteine + [acceptor protein]-L-lysine = [E2 ubiquitin-conjugating enzyme]-L-cysteine + N(6)-ubiquitinyl-[acceptor protein]-L-lysine.</text>
        <dbReference type="EC" id="2.3.2.26"/>
    </reaction>
</comment>
<feature type="region of interest" description="Disordered" evidence="15">
    <location>
        <begin position="2198"/>
        <end position="2240"/>
    </location>
</feature>
<dbReference type="Pfam" id="PF06012">
    <property type="entry name" value="DUF908"/>
    <property type="match status" value="1"/>
</dbReference>
<feature type="region of interest" description="Disordered" evidence="15">
    <location>
        <begin position="1092"/>
        <end position="1142"/>
    </location>
</feature>
<feature type="active site" description="Glycyl thioester intermediate" evidence="14">
    <location>
        <position position="4418"/>
    </location>
</feature>
<dbReference type="EMBL" id="VCGU01000007">
    <property type="protein sequence ID" value="TRY73675.1"/>
    <property type="molecule type" value="Genomic_DNA"/>
</dbReference>
<dbReference type="GO" id="GO:0009966">
    <property type="term" value="P:regulation of signal transduction"/>
    <property type="evidence" value="ECO:0007669"/>
    <property type="project" value="UniProtKB-ARBA"/>
</dbReference>
<feature type="compositionally biased region" description="Basic and acidic residues" evidence="15">
    <location>
        <begin position="2802"/>
        <end position="2814"/>
    </location>
</feature>
<keyword evidence="8" id="KW-0227">DNA damage</keyword>
<keyword evidence="10" id="KW-0509">mRNA transport</keyword>
<feature type="compositionally biased region" description="Low complexity" evidence="15">
    <location>
        <begin position="3760"/>
        <end position="3773"/>
    </location>
</feature>
<evidence type="ECO:0000256" key="14">
    <source>
        <dbReference type="PROSITE-ProRule" id="PRU00104"/>
    </source>
</evidence>
<dbReference type="FunFam" id="3.30.2160.10:FF:000001">
    <property type="entry name" value="E3 ubiquitin-protein ligase NEDD4-like"/>
    <property type="match status" value="1"/>
</dbReference>
<keyword evidence="11" id="KW-0234">DNA repair</keyword>
<feature type="region of interest" description="Disordered" evidence="15">
    <location>
        <begin position="3755"/>
        <end position="3783"/>
    </location>
</feature>
<dbReference type="InterPro" id="IPR050409">
    <property type="entry name" value="E3_ubiq-protein_ligase"/>
</dbReference>
<dbReference type="InterPro" id="IPR035983">
    <property type="entry name" value="Hect_E3_ubiquitin_ligase"/>
</dbReference>
<evidence type="ECO:0000256" key="9">
    <source>
        <dbReference type="ARBA" id="ARBA00022786"/>
    </source>
</evidence>
<feature type="compositionally biased region" description="Basic and acidic residues" evidence="15">
    <location>
        <begin position="3859"/>
        <end position="3880"/>
    </location>
</feature>
<dbReference type="GO" id="GO:0051028">
    <property type="term" value="P:mRNA transport"/>
    <property type="evidence" value="ECO:0007669"/>
    <property type="project" value="UniProtKB-KW"/>
</dbReference>
<feature type="compositionally biased region" description="Polar residues" evidence="15">
    <location>
        <begin position="2848"/>
        <end position="2859"/>
    </location>
</feature>
<feature type="compositionally biased region" description="Polar residues" evidence="15">
    <location>
        <begin position="1129"/>
        <end position="1142"/>
    </location>
</feature>
<dbReference type="UniPathway" id="UPA00143"/>
<reference evidence="19 20" key="1">
    <citation type="journal article" date="2018" name="Nat. Ecol. Evol.">
        <title>Genomic signatures of mitonuclear coevolution across populations of Tigriopus californicus.</title>
        <authorList>
            <person name="Barreto F.S."/>
            <person name="Watson E.T."/>
            <person name="Lima T.G."/>
            <person name="Willett C.S."/>
            <person name="Edmands S."/>
            <person name="Li W."/>
            <person name="Burton R.S."/>
        </authorList>
    </citation>
    <scope>NUCLEOTIDE SEQUENCE [LARGE SCALE GENOMIC DNA]</scope>
    <source>
        <strain evidence="19 20">San Diego</strain>
    </source>
</reference>
<feature type="region of interest" description="Disordered" evidence="15">
    <location>
        <begin position="2802"/>
        <end position="2877"/>
    </location>
</feature>
<dbReference type="CDD" id="cd00078">
    <property type="entry name" value="HECTc"/>
    <property type="match status" value="1"/>
</dbReference>
<feature type="region of interest" description="Disordered" evidence="15">
    <location>
        <begin position="796"/>
        <end position="856"/>
    </location>
</feature>
<feature type="domain" description="HECT" evidence="17">
    <location>
        <begin position="4115"/>
        <end position="4451"/>
    </location>
</feature>
<evidence type="ECO:0000256" key="11">
    <source>
        <dbReference type="ARBA" id="ARBA00023204"/>
    </source>
</evidence>
<keyword evidence="9 14" id="KW-0833">Ubl conjugation pathway</keyword>
<keyword evidence="5" id="KW-0813">Transport</keyword>
<dbReference type="SUPFAM" id="SSF56204">
    <property type="entry name" value="Hect, E3 ligase catalytic domain"/>
    <property type="match status" value="1"/>
</dbReference>
<feature type="compositionally biased region" description="Acidic residues" evidence="15">
    <location>
        <begin position="818"/>
        <end position="829"/>
    </location>
</feature>
<name>A0A553P7L5_TIGCA</name>
<protein>
    <recommendedName>
        <fullName evidence="4">HECT-type E3 ubiquitin transferase</fullName>
        <ecNumber evidence="4">2.3.2.26</ecNumber>
    </recommendedName>
</protein>
<dbReference type="FunFam" id="3.30.2410.10:FF:000004">
    <property type="entry name" value="E3 ubiquitin-protein ligase HUWE1, variant"/>
    <property type="match status" value="1"/>
</dbReference>
<feature type="compositionally biased region" description="Low complexity" evidence="15">
    <location>
        <begin position="2164"/>
        <end position="2178"/>
    </location>
</feature>
<dbReference type="EC" id="2.3.2.26" evidence="4"/>
<feature type="compositionally biased region" description="Pro residues" evidence="15">
    <location>
        <begin position="1488"/>
        <end position="1505"/>
    </location>
</feature>
<feature type="region of interest" description="Disordered" evidence="15">
    <location>
        <begin position="3213"/>
        <end position="3235"/>
    </location>
</feature>
<feature type="region of interest" description="Disordered" evidence="15">
    <location>
        <begin position="3652"/>
        <end position="3679"/>
    </location>
</feature>
<dbReference type="Pfam" id="PF06025">
    <property type="entry name" value="DUF913"/>
    <property type="match status" value="1"/>
</dbReference>
<feature type="compositionally biased region" description="Low complexity" evidence="15">
    <location>
        <begin position="1899"/>
        <end position="1908"/>
    </location>
</feature>
<evidence type="ECO:0000256" key="2">
    <source>
        <dbReference type="ARBA" id="ARBA00004123"/>
    </source>
</evidence>
<comment type="subcellular location">
    <subcellularLocation>
        <location evidence="2">Nucleus</location>
    </subcellularLocation>
</comment>
<evidence type="ECO:0000256" key="12">
    <source>
        <dbReference type="ARBA" id="ARBA00023242"/>
    </source>
</evidence>
<dbReference type="InterPro" id="IPR010314">
    <property type="entry name" value="E3_Ub_ligase_DUF913"/>
</dbReference>
<dbReference type="GO" id="GO:0006281">
    <property type="term" value="P:DNA repair"/>
    <property type="evidence" value="ECO:0007669"/>
    <property type="project" value="UniProtKB-KW"/>
</dbReference>
<dbReference type="InterPro" id="IPR000569">
    <property type="entry name" value="HECT_dom"/>
</dbReference>
<sequence length="4451" mass="486493">MKIDRAKLKKSCSEVPPDCQALIERLTSAGQAGHEVFLQELQRIETWIFGKCELFHWIEVLDLCDDVLEAAAQPLHPEPRPGLPGGAWARVADTSLVIPPQPEGPAREAAKRKELLLWTLHFTTLLIEHSFSRHLYSSMEHLTALLASSDLDVILAVLNLLYMFSKRSNFITRLNAEKRQGLLNRLTYLASSWGGRENGFGLAQCCTDRPVQTFPESATTLNFEYHSEVPVPEPDSGSTGGASGSAAWRAKTEGACSTIVTTLIHVKQVDRLNQTPAEIMDDLLVKYTNVPDESRMLLFTYLRLAASFPDYQKRLKCVQARLQALSVLIYTNQLTENVQSLLYSGLLEELVEVLEMSGDHLMEIKAAALKALTSIIHLDRNPHFPKLNTIIDVTGAASYHGFLPVLVRNCITSLTANKKEAQPFPQPLATALFSFLYHLASYEAGGEALVSCGMLESLLKVIQWPSTELDHITFVTRAVRVIDLITNLDMQSFQTHSGMTCFINRLELEVEHCRKQQPYEIRLASGRRDSLAEALEQQQAEEEAARAAADDSSSPNASSGTMDIDDAKPRGSSTLVDHLPEEEAHLAEPVPGVTCLPQRSALLKSMLNFLKKAIQDPAFSDSIRHVMDGSLPNSLKHIISNAEYYGASLFLLATDVVTAYVFQEPSLLSSLQDKGLTDVVLHALLVKDVPATREVLGSLPNVFSALCLNTRGLNAFVECKPFERLFKVLLSPDYLPAMRRRRSSDPMGDTASNLGNAMDELMRHQPSLKQNATTAIIKLLEELCALGRDPKYVCSKANPKTETPAPAEVQTTTNEGGSSDEEEEEDDETSTNQPQDNTSQAEQTEQTPAPLTEKQPVPLVDYIHNVMKFVEAILSNNSTDDHCREFVKQKGLEPLMGILGLPNLPIDFPTHQACQAVAAVSKSILNLAHEPLVLHQGLLQLNEVLKKLQPLHTPLEAPGGSVLLRELVSSPVISEATVDPQATPLLHHMSAAHAYIQMFVHVCRTGQSDIRAMSIDHWGSELGLSVLRGLSKLYTSLVWESTVLLALCSEDTLPPGSEFGKADMDKLLPPMPVSSTVIAAALRTTASITTVTSGTSTTTVSASGSSAATNNPPSSSISSVEKSTENEETFSPASGTSADSNASVTAAMENLSTDPDIANMDIDGTPATHPSTCSAVGTTGEKSKDKSSSILHHQIKQIKPLLSGSSRLGRALAELFALLVKLCVGSPLRQRRGQPIPPTPATPSAPARAVASSLTKLLAAGLSWDPPSTSPIPRFRLTFFICSVGFTAPMLFDEKKYPYHLMLMKFMTSGGQKAFFDTFYWALSCSGTIPPEDGLEHPDLPDGTGEFLDSWLLLLEKMVNPKTILESPHILPSKPTPGFKPFDPIKYIARTHRLAFKAVMMLWGKKPLKLYGPRMSESVLAILCHILKGEKLIEDKLLKDSAVIPSASSKIPSLTSSGPTLRTPLMQAYNLQGGSGAAASSAASDPPANVPPAPATPAIPDPAPLPELAEPDINPEHLERLMDMGFPRERCLEAIQSTGSLDQATDYLLTNPFPPPSVPVVGLSRGGAVASGGSFSSAGPSMSGAADQDELMRAIAISLGENVLVSGGSGQIVDNSEPRAGPSTTKKAPEEEEQEDEEMDEKEFASIEKHVLDEFADNALQGCLSLIDTLPDCVFKVCDLLVAVFNRNGPLIKESHLRSLGQEVGQVLDQLNANAKNDKSFENGMDYLITSSVAAQAAARIHLFTLLYEDCKMLCAKMVHSSCVITSMTTLLDTFQKVVKGLRGGSNPVEVETPKWMTPMVLFIDLHEKVILGINRRAQLKEMCTHSWKYYDIASGKWCNYMAVNNKTIDDAFWAGETSVKIQTGRRKYTIQFGSMLQANEETGNRRPVMITIKEQTKLSKLSDSSTTNEDEDSPTPTPMDQSETPKEPSPVGVSQPENDLLKVMDGLKSPDKRTLLESCVALIGIPVDHHALNAVMRLCLRLTQDFEQAVLFSQLGGMKMLLGLTQASNFDGFPSLATLLVRHVMEDPETLRHTMEKVIRTCTVNASTPNNKELHYLFRALAPAACRAPEFFVDVAKDILRVDVTLLNKRGGELEEDPRLILKSLQPKSSSLCPNHLHEVSHSIIADLLNFLVQPDIEGDVEGPESGDTSNSATSPNADNNGGPATTSSTPAVTPSAGTVMSVANNATNRTQVIIRNSSSGDLQVPSTDQAVPNEGSASASTNKDPSKDDTAAASKAEDELKKRPLFTKSAVCKLLAELVKSYGGCAKLITEHLYECGITDLIKEETTALAFMLDELLISKSDKDLGTVVKTLVAAIASCNNQSEAQTTLVSEVKSALARALTWPESNLKHNKIQALTTLVSTMIESCPSTQSPHQNSLQAFKNQQHTMNNIVKIMLKKGVIVDLARISHNLDLSSPNVAATVNAALKPLEILTRIVNQPGNLAQRPTPGKAKMGDSAMDGQNTQNDDESGANIGTNTTNSEATRAQGDETVEPDAEATEHDISTAAESIDPNSESQLQTVEEGNDEDFDEMMDHLLEREGNHPEILAEVIEHAIIDGDDTQHDSQQEDEFLDMEETIYGPPDNADHDDIDLFFHYPDGGEGPGALLDTDRANRAVHLPLWSDHMTGSGADSGGANNGSVTNHMTPAHPLLMGRQAGATNESATNRPGTRAIQRLRPAGGLRGYIQLNSRGAQGNPSAPAILQSFLGTNPQDLITQGLRRNTPLLVDFGFAILDSLENELPDMDGTGVFGNGGRAALGSIPSALVRWSDESRVIDGDSMHDCVTGLKSDIIEMIESARDQELAERRASRKKDQETEEENLQKMQKLKEAEEKARAALRESEEHCEQESSAEATGQSEGANPLASGSGNETSSSSSLMTENLVAAISRQIGSNPTREGAQSAMSNLNSLTDFLRQHETEDGESLESFGRHSQFLSELNPSVVRRAQPAQSGQANPSGNNLDGTRDRRLIIPPPLDSWGQVGQLNVPSGAEESNVSDASLPSADPAQSRIRDEESLPGALGPLSPSPDNSNLTQRTSPGERDVYMSNDTAEESSPGDNGVASLIAGIPIPPTTTSPEDSSSYDIAASSTPNVNEGTLQAPQAASDPVSQAQGETTDSQPEAGPSGTNDEADGQEDYATILGMDVSELPEGVDPSFLAALPEDMRQEVIDEQRRLQTIRQRAAQHVESTGVQEVNPEFLAALPPNIQEEVLHQQRMEQQRQAATNQNPEAPVDPGEFLQTLPTTLRRSVLADMEESQMSALPADMYTEAQNLRREYAMVHQGANSALSSILRNSFSNRGNQYVIGGFGNGRARGRSDREGWTSHIYPGVNSLHSTFPTPGIKIKGRPLLDHEGLSCLLILLFIEDSKINTTRLHRILRNLCYHAPTRDWVIHSLLNILEKSNEGKLHDQANHPAVASISFDTPPAKMRKSTSKASSSVVETSTPNSQGIASTSKTDRPTQWLNISMDAALGFRANVFQVQRFGGKKSHQPNSDKSNTVGIHPGAATFVSKHTLEVLISLAKSFPSHFLPWKDLEQGSKETNGTKKSSGASKSSSSDGKKATEPAVNDFWETLLKLDLQSTSKKGKSVVRSHSTGSSLKMEDEDSQCINFNSSPFGQLLSMLSFPVIRRSSVLTDKLLRLLSLISVGQPDVMRKSEMGKKALSPSNTTSTTETDSSPTSHEPIPADLLQLAVEVLTSKACSEEGLEDVNALLLNLSYGPDPTRDTILKLLLQGAQELGNVVRQNVLQLQNELRQLKADMTSNTEGSSESQSTLSDQSGKEKSSSRGGFVDRFTKEKVVLTAPTKVKGGSELQLPSMNTLTTKTSSQAFFLRVLKVIIQLREAALVAIKKRKAAQEAQDKAKKALAEADKADQDEKESEEKMETDQEDEQTQKPSTEESGGSEKKDVKEEDEALEEEGQGEESASISEALIESLDSLSDQLQLEPLWDALSGCLKDLADTPDHHAVLVLQASVEAFFLVHAAATQPEDKKKAPQKETRQEQLAHIQEQLEPPKGDEPGAGPSSLCPSNLSKDTEKFLEFAETHRTVLNQILRQSTNHLADGPFSVLVDHTRVLDFDIKRKYFRTELERMDENMRREDLAVHVKRENVFEDSFRELHRRTPEDWKNRFYIVFEGEEGQDAGGLLREWYVIISREIFNPMYALFKTSPGDKVTYMIYEQSQTNPNHLDYFKFVGRVIAKAIYDNKLLECYFTRSFYKHILAKPVKYTDMESEDYAFYKGLEFLIEHNVADLGYELTFSTEIRVFGVTEVKDLIPNGQNIPVTEENKREYVRLVCQMKMTSAIRLQLSAFLEGFYNIIPRRLISIFNEQELELLLSGLPNVDVDDLKANTEYHKYQANSLQIVWFWRALRSFDQTDKAKFMQFVTGSSKVPLQGFGALEGMNGPQKFQIHRDDRSTDRLPSAHTCFNQLDLPAYETYDKLRTYLLKAVQECSEGFGFA</sequence>
<dbReference type="Pfam" id="PF02825">
    <property type="entry name" value="WWE"/>
    <property type="match status" value="1"/>
</dbReference>
<keyword evidence="7" id="KW-0808">Transferase</keyword>
<dbReference type="CDD" id="cd14288">
    <property type="entry name" value="UBA_HUWE1"/>
    <property type="match status" value="1"/>
</dbReference>
<dbReference type="Gene3D" id="3.30.2410.10">
    <property type="entry name" value="Hect, E3 ligase catalytic domain"/>
    <property type="match status" value="1"/>
</dbReference>
<dbReference type="Gene3D" id="6.10.250.1630">
    <property type="match status" value="1"/>
</dbReference>
<dbReference type="Gene3D" id="3.30.720.50">
    <property type="match status" value="1"/>
</dbReference>
<dbReference type="Pfam" id="PF14377">
    <property type="entry name" value="UBM"/>
    <property type="match status" value="3"/>
</dbReference>
<dbReference type="Pfam" id="PF00632">
    <property type="entry name" value="HECT"/>
    <property type="match status" value="1"/>
</dbReference>
<evidence type="ECO:0000256" key="8">
    <source>
        <dbReference type="ARBA" id="ARBA00022763"/>
    </source>
</evidence>
<dbReference type="PROSITE" id="PS50237">
    <property type="entry name" value="HECT"/>
    <property type="match status" value="1"/>
</dbReference>
<feature type="compositionally biased region" description="Basic and acidic residues" evidence="15">
    <location>
        <begin position="2826"/>
        <end position="2847"/>
    </location>
</feature>
<dbReference type="InterPro" id="IPR025527">
    <property type="entry name" value="HUWE1/Rev1_UBM"/>
</dbReference>
<comment type="caution">
    <text evidence="19">The sequence shown here is derived from an EMBL/GenBank/DDBJ whole genome shotgun (WGS) entry which is preliminary data.</text>
</comment>
<feature type="compositionally biased region" description="Polar residues" evidence="15">
    <location>
        <begin position="2947"/>
        <end position="2961"/>
    </location>
</feature>
<feature type="region of interest" description="Disordered" evidence="15">
    <location>
        <begin position="532"/>
        <end position="574"/>
    </location>
</feature>
<dbReference type="GO" id="GO:0005634">
    <property type="term" value="C:nucleus"/>
    <property type="evidence" value="ECO:0007669"/>
    <property type="project" value="UniProtKB-SubCell"/>
</dbReference>
<dbReference type="InterPro" id="IPR037197">
    <property type="entry name" value="WWE_dom_sf"/>
</dbReference>
<dbReference type="GO" id="GO:0000209">
    <property type="term" value="P:protein polyubiquitination"/>
    <property type="evidence" value="ECO:0007669"/>
    <property type="project" value="TreeGrafter"/>
</dbReference>
<evidence type="ECO:0000256" key="15">
    <source>
        <dbReference type="SAM" id="MobiDB-lite"/>
    </source>
</evidence>
<feature type="compositionally biased region" description="Polar residues" evidence="15">
    <location>
        <begin position="3085"/>
        <end position="3117"/>
    </location>
</feature>
<feature type="compositionally biased region" description="Low complexity" evidence="15">
    <location>
        <begin position="1477"/>
        <end position="1487"/>
    </location>
</feature>
<feature type="compositionally biased region" description="Polar residues" evidence="15">
    <location>
        <begin position="2979"/>
        <end position="2998"/>
    </location>
</feature>
<comment type="pathway">
    <text evidence="3">Protein modification; protein ubiquitination.</text>
</comment>
<feature type="compositionally biased region" description="Polar residues" evidence="15">
    <location>
        <begin position="833"/>
        <end position="849"/>
    </location>
</feature>
<dbReference type="PROSITE" id="PS50030">
    <property type="entry name" value="UBA"/>
    <property type="match status" value="1"/>
</dbReference>
<dbReference type="InterPro" id="IPR015940">
    <property type="entry name" value="UBA"/>
</dbReference>
<evidence type="ECO:0000256" key="3">
    <source>
        <dbReference type="ARBA" id="ARBA00004906"/>
    </source>
</evidence>
<evidence type="ECO:0000259" key="16">
    <source>
        <dbReference type="PROSITE" id="PS50030"/>
    </source>
</evidence>
<feature type="compositionally biased region" description="Low complexity" evidence="15">
    <location>
        <begin position="1092"/>
        <end position="1119"/>
    </location>
</feature>
<feature type="region of interest" description="Disordered" evidence="15">
    <location>
        <begin position="3859"/>
        <end position="3921"/>
    </location>
</feature>
<evidence type="ECO:0000256" key="10">
    <source>
        <dbReference type="ARBA" id="ARBA00022816"/>
    </source>
</evidence>
<dbReference type="SUPFAM" id="SSF117839">
    <property type="entry name" value="WWE domain"/>
    <property type="match status" value="1"/>
</dbReference>
<keyword evidence="6" id="KW-0597">Phosphoprotein</keyword>
<evidence type="ECO:0000256" key="6">
    <source>
        <dbReference type="ARBA" id="ARBA00022553"/>
    </source>
</evidence>
<dbReference type="GO" id="GO:0061630">
    <property type="term" value="F:ubiquitin protein ligase activity"/>
    <property type="evidence" value="ECO:0007669"/>
    <property type="project" value="UniProtKB-EC"/>
</dbReference>
<keyword evidence="20" id="KW-1185">Reference proteome</keyword>
<feature type="region of interest" description="Disordered" evidence="15">
    <location>
        <begin position="2442"/>
        <end position="2501"/>
    </location>
</feature>
<feature type="compositionally biased region" description="Polar residues" evidence="15">
    <location>
        <begin position="1168"/>
        <end position="1177"/>
    </location>
</feature>
<dbReference type="Gene3D" id="1.10.8.10">
    <property type="entry name" value="DNA helicase RuvA subunit, C-terminal domain"/>
    <property type="match status" value="1"/>
</dbReference>
<dbReference type="Gene3D" id="3.90.1750.10">
    <property type="entry name" value="Hect, E3 ligase catalytic domains"/>
    <property type="match status" value="1"/>
</dbReference>
<feature type="domain" description="UBA" evidence="16">
    <location>
        <begin position="1512"/>
        <end position="1551"/>
    </location>
</feature>
<dbReference type="Gene3D" id="3.30.2160.10">
    <property type="entry name" value="Hect, E3 ligase catalytic domain"/>
    <property type="match status" value="1"/>
</dbReference>
<feature type="region of interest" description="Disordered" evidence="15">
    <location>
        <begin position="2944"/>
        <end position="3131"/>
    </location>
</feature>
<dbReference type="STRING" id="6832.A0A553P7L5"/>
<feature type="compositionally biased region" description="Polar residues" evidence="15">
    <location>
        <begin position="2198"/>
        <end position="2225"/>
    </location>
</feature>
<keyword evidence="12" id="KW-0539">Nucleus</keyword>
<feature type="region of interest" description="Disordered" evidence="15">
    <location>
        <begin position="1608"/>
        <end position="1637"/>
    </location>
</feature>
<dbReference type="GO" id="GO:0006511">
    <property type="term" value="P:ubiquitin-dependent protein catabolic process"/>
    <property type="evidence" value="ECO:0007669"/>
    <property type="project" value="TreeGrafter"/>
</dbReference>
<evidence type="ECO:0000313" key="19">
    <source>
        <dbReference type="EMBL" id="TRY73675.1"/>
    </source>
</evidence>
<dbReference type="PROSITE" id="PS50918">
    <property type="entry name" value="WWE"/>
    <property type="match status" value="1"/>
</dbReference>
<gene>
    <name evidence="19" type="ORF">TCAL_10167</name>
</gene>
<feature type="region of interest" description="Disordered" evidence="15">
    <location>
        <begin position="3533"/>
        <end position="3559"/>
    </location>
</feature>
<evidence type="ECO:0000259" key="17">
    <source>
        <dbReference type="PROSITE" id="PS50237"/>
    </source>
</evidence>
<organism evidence="19 20">
    <name type="scientific">Tigriopus californicus</name>
    <name type="common">Marine copepod</name>
    <dbReference type="NCBI Taxonomy" id="6832"/>
    <lineage>
        <taxon>Eukaryota</taxon>
        <taxon>Metazoa</taxon>
        <taxon>Ecdysozoa</taxon>
        <taxon>Arthropoda</taxon>
        <taxon>Crustacea</taxon>
        <taxon>Multicrustacea</taxon>
        <taxon>Hexanauplia</taxon>
        <taxon>Copepoda</taxon>
        <taxon>Harpacticoida</taxon>
        <taxon>Harpacticidae</taxon>
        <taxon>Tigriopus</taxon>
    </lineage>
</organism>
<feature type="region of interest" description="Disordered" evidence="15">
    <location>
        <begin position="1898"/>
        <end position="1938"/>
    </location>
</feature>
<dbReference type="InterPro" id="IPR016024">
    <property type="entry name" value="ARM-type_fold"/>
</dbReference>
<evidence type="ECO:0000313" key="20">
    <source>
        <dbReference type="Proteomes" id="UP000318571"/>
    </source>
</evidence>
<dbReference type="SMART" id="SM00119">
    <property type="entry name" value="HECTc"/>
    <property type="match status" value="1"/>
</dbReference>
<dbReference type="PANTHER" id="PTHR11254">
    <property type="entry name" value="HECT DOMAIN UBIQUITIN-PROTEIN LIGASE"/>
    <property type="match status" value="1"/>
</dbReference>
<feature type="region of interest" description="Disordered" evidence="15">
    <location>
        <begin position="2139"/>
        <end position="2178"/>
    </location>
</feature>
<dbReference type="Pfam" id="PF00627">
    <property type="entry name" value="UBA"/>
    <property type="match status" value="1"/>
</dbReference>
<evidence type="ECO:0000256" key="1">
    <source>
        <dbReference type="ARBA" id="ARBA00000885"/>
    </source>
</evidence>
<feature type="region of interest" description="Disordered" evidence="15">
    <location>
        <begin position="1476"/>
        <end position="1511"/>
    </location>
</feature>
<evidence type="ECO:0000256" key="4">
    <source>
        <dbReference type="ARBA" id="ARBA00012485"/>
    </source>
</evidence>
<feature type="compositionally biased region" description="Low complexity" evidence="15">
    <location>
        <begin position="3542"/>
        <end position="3553"/>
    </location>
</feature>
<dbReference type="FunFam" id="3.90.1750.10:FF:000003">
    <property type="entry name" value="E3 ubiquitin-protein ligase UPL1"/>
    <property type="match status" value="1"/>
</dbReference>
<comment type="similarity">
    <text evidence="13">Belongs to the UPL family. TOM1/PTR1 subfamily.</text>
</comment>
<evidence type="ECO:0000256" key="7">
    <source>
        <dbReference type="ARBA" id="ARBA00022679"/>
    </source>
</evidence>
<dbReference type="GO" id="GO:0005737">
    <property type="term" value="C:cytoplasm"/>
    <property type="evidence" value="ECO:0007669"/>
    <property type="project" value="TreeGrafter"/>
</dbReference>
<feature type="region of interest" description="Disordered" evidence="15">
    <location>
        <begin position="3415"/>
        <end position="3454"/>
    </location>
</feature>
<accession>A0A553P7L5</accession>
<feature type="compositionally biased region" description="Low complexity" evidence="15">
    <location>
        <begin position="3660"/>
        <end position="3676"/>
    </location>
</feature>
<feature type="domain" description="WWE" evidence="18">
    <location>
        <begin position="1813"/>
        <end position="1891"/>
    </location>
</feature>
<dbReference type="Proteomes" id="UP000318571">
    <property type="component" value="Chromosome 3"/>
</dbReference>
<feature type="compositionally biased region" description="Polar residues" evidence="15">
    <location>
        <begin position="3027"/>
        <end position="3036"/>
    </location>
</feature>
<feature type="compositionally biased region" description="Low complexity" evidence="15">
    <location>
        <begin position="2865"/>
        <end position="2877"/>
    </location>
</feature>
<feature type="compositionally biased region" description="Polar residues" evidence="15">
    <location>
        <begin position="3217"/>
        <end position="3226"/>
    </location>
</feature>
<dbReference type="InterPro" id="IPR009060">
    <property type="entry name" value="UBA-like_sf"/>
</dbReference>
<feature type="region of interest" description="Disordered" evidence="15">
    <location>
        <begin position="1154"/>
        <end position="1190"/>
    </location>
</feature>
<dbReference type="InterPro" id="IPR010309">
    <property type="entry name" value="E3_Ub_ligase_DUF908"/>
</dbReference>
<dbReference type="InterPro" id="IPR004170">
    <property type="entry name" value="WWE_dom"/>
</dbReference>
<dbReference type="InterPro" id="IPR041918">
    <property type="entry name" value="UBA_HUWE1"/>
</dbReference>
<feature type="compositionally biased region" description="Polar residues" evidence="15">
    <location>
        <begin position="551"/>
        <end position="561"/>
    </location>
</feature>
<evidence type="ECO:0000256" key="13">
    <source>
        <dbReference type="ARBA" id="ARBA00034494"/>
    </source>
</evidence>